<reference evidence="1 2" key="1">
    <citation type="submission" date="2013-11" db="EMBL/GenBank/DDBJ databases">
        <title>The Genome Sequence of Phytophthora parasitica P1976.</title>
        <authorList>
            <consortium name="The Broad Institute Genomics Platform"/>
            <person name="Russ C."/>
            <person name="Tyler B."/>
            <person name="Panabieres F."/>
            <person name="Shan W."/>
            <person name="Tripathy S."/>
            <person name="Grunwald N."/>
            <person name="Machado M."/>
            <person name="Johnson C.S."/>
            <person name="Walker B."/>
            <person name="Young S."/>
            <person name="Zeng Q."/>
            <person name="Gargeya S."/>
            <person name="Fitzgerald M."/>
            <person name="Haas B."/>
            <person name="Abouelleil A."/>
            <person name="Allen A.W."/>
            <person name="Alvarado L."/>
            <person name="Arachchi H.M."/>
            <person name="Berlin A.M."/>
            <person name="Chapman S.B."/>
            <person name="Gainer-Dewar J."/>
            <person name="Goldberg J."/>
            <person name="Griggs A."/>
            <person name="Gujja S."/>
            <person name="Hansen M."/>
            <person name="Howarth C."/>
            <person name="Imamovic A."/>
            <person name="Ireland A."/>
            <person name="Larimer J."/>
            <person name="McCowan C."/>
            <person name="Murphy C."/>
            <person name="Pearson M."/>
            <person name="Poon T.W."/>
            <person name="Priest M."/>
            <person name="Roberts A."/>
            <person name="Saif S."/>
            <person name="Shea T."/>
            <person name="Sisk P."/>
            <person name="Sykes S."/>
            <person name="Wortman J."/>
            <person name="Nusbaum C."/>
            <person name="Birren B."/>
        </authorList>
    </citation>
    <scope>NUCLEOTIDE SEQUENCE [LARGE SCALE GENOMIC DNA]</scope>
    <source>
        <strain evidence="1 2">P1976</strain>
    </source>
</reference>
<accession>A0A081ADQ1</accession>
<dbReference type="Proteomes" id="UP000028582">
    <property type="component" value="Unassembled WGS sequence"/>
</dbReference>
<dbReference type="InterPro" id="IPR027417">
    <property type="entry name" value="P-loop_NTPase"/>
</dbReference>
<dbReference type="Gene3D" id="3.40.50.300">
    <property type="entry name" value="P-loop containing nucleotide triphosphate hydrolases"/>
    <property type="match status" value="1"/>
</dbReference>
<feature type="non-terminal residue" evidence="1">
    <location>
        <position position="1"/>
    </location>
</feature>
<organism evidence="1 2">
    <name type="scientific">Phytophthora nicotianae P1976</name>
    <dbReference type="NCBI Taxonomy" id="1317066"/>
    <lineage>
        <taxon>Eukaryota</taxon>
        <taxon>Sar</taxon>
        <taxon>Stramenopiles</taxon>
        <taxon>Oomycota</taxon>
        <taxon>Peronosporomycetes</taxon>
        <taxon>Peronosporales</taxon>
        <taxon>Peronosporaceae</taxon>
        <taxon>Phytophthora</taxon>
    </lineage>
</organism>
<dbReference type="SUPFAM" id="SSF52540">
    <property type="entry name" value="P-loop containing nucleoside triphosphate hydrolases"/>
    <property type="match status" value="1"/>
</dbReference>
<dbReference type="OrthoDB" id="6500128at2759"/>
<evidence type="ECO:0000313" key="2">
    <source>
        <dbReference type="Proteomes" id="UP000028582"/>
    </source>
</evidence>
<comment type="caution">
    <text evidence="1">The sequence shown here is derived from an EMBL/GenBank/DDBJ whole genome shotgun (WGS) entry which is preliminary data.</text>
</comment>
<proteinExistence type="predicted"/>
<name>A0A081ADQ1_PHYNI</name>
<gene>
    <name evidence="1" type="ORF">F444_07744</name>
</gene>
<dbReference type="EMBL" id="ANJA01001485">
    <property type="protein sequence ID" value="ETO77012.1"/>
    <property type="molecule type" value="Genomic_DNA"/>
</dbReference>
<evidence type="ECO:0008006" key="3">
    <source>
        <dbReference type="Google" id="ProtNLM"/>
    </source>
</evidence>
<evidence type="ECO:0000313" key="1">
    <source>
        <dbReference type="EMBL" id="ETO77012.1"/>
    </source>
</evidence>
<sequence>ADKICVVSGGKIAEQGTHQDLIKLNGIYAKLVAKATA</sequence>
<protein>
    <recommendedName>
        <fullName evidence="3">ABC transporter ATP-binding protein</fullName>
    </recommendedName>
</protein>
<dbReference type="AlphaFoldDB" id="A0A081ADQ1"/>